<dbReference type="PANTHER" id="PTHR12236:SF95">
    <property type="entry name" value="CUTICULAR PROTEIN 76BD, ISOFORM C-RELATED"/>
    <property type="match status" value="1"/>
</dbReference>
<dbReference type="PANTHER" id="PTHR12236">
    <property type="entry name" value="STRUCTURAL CONTITUENT OF CUTICLE"/>
    <property type="match status" value="1"/>
</dbReference>
<proteinExistence type="predicted"/>
<dbReference type="Pfam" id="PF00379">
    <property type="entry name" value="Chitin_bind_4"/>
    <property type="match status" value="1"/>
</dbReference>
<protein>
    <submittedName>
        <fullName evidence="5">Uncharacterized protein</fullName>
    </submittedName>
</protein>
<reference evidence="5" key="1">
    <citation type="submission" date="2015-12" db="EMBL/GenBank/DDBJ databases">
        <title>De novo transcriptome assembly of four potential Pierce s Disease insect vectors from Arizona vineyards.</title>
        <authorList>
            <person name="Tassone E.E."/>
        </authorList>
    </citation>
    <scope>NUCLEOTIDE SEQUENCE</scope>
</reference>
<dbReference type="GO" id="GO:0005615">
    <property type="term" value="C:extracellular space"/>
    <property type="evidence" value="ECO:0007669"/>
    <property type="project" value="TreeGrafter"/>
</dbReference>
<gene>
    <name evidence="5" type="ORF">g.10689</name>
</gene>
<dbReference type="InterPro" id="IPR000618">
    <property type="entry name" value="Insect_cuticle"/>
</dbReference>
<evidence type="ECO:0000256" key="2">
    <source>
        <dbReference type="PROSITE-ProRule" id="PRU00497"/>
    </source>
</evidence>
<evidence type="ECO:0000313" key="5">
    <source>
        <dbReference type="EMBL" id="JAS35514.1"/>
    </source>
</evidence>
<feature type="signal peptide" evidence="4">
    <location>
        <begin position="1"/>
        <end position="17"/>
    </location>
</feature>
<sequence>MAFKLFILAAVVSVARAGVIAAPAYAHAPAYAAAPAYAPAPVAYAAPVAKYAVAAAPAYHAAPAYAAPAHRVEEYDPNPQYNFEYNVHDAHTGDVKSQSEHREGDVVHGSYSLVEPDGSK</sequence>
<feature type="non-terminal residue" evidence="5">
    <location>
        <position position="120"/>
    </location>
</feature>
<feature type="chain" id="PRO_5008581958" evidence="4">
    <location>
        <begin position="18"/>
        <end position="120"/>
    </location>
</feature>
<name>A0A1B6ECC1_9HEMI</name>
<evidence type="ECO:0000256" key="3">
    <source>
        <dbReference type="SAM" id="MobiDB-lite"/>
    </source>
</evidence>
<keyword evidence="4" id="KW-0732">Signal</keyword>
<dbReference type="GO" id="GO:0042302">
    <property type="term" value="F:structural constituent of cuticle"/>
    <property type="evidence" value="ECO:0007669"/>
    <property type="project" value="UniProtKB-UniRule"/>
</dbReference>
<dbReference type="AlphaFoldDB" id="A0A1B6ECC1"/>
<feature type="region of interest" description="Disordered" evidence="3">
    <location>
        <begin position="88"/>
        <end position="120"/>
    </location>
</feature>
<dbReference type="EMBL" id="GEDC01001784">
    <property type="protein sequence ID" value="JAS35514.1"/>
    <property type="molecule type" value="Transcribed_RNA"/>
</dbReference>
<evidence type="ECO:0000256" key="1">
    <source>
        <dbReference type="ARBA" id="ARBA00022460"/>
    </source>
</evidence>
<evidence type="ECO:0000256" key="4">
    <source>
        <dbReference type="SAM" id="SignalP"/>
    </source>
</evidence>
<dbReference type="GO" id="GO:0031012">
    <property type="term" value="C:extracellular matrix"/>
    <property type="evidence" value="ECO:0007669"/>
    <property type="project" value="TreeGrafter"/>
</dbReference>
<organism evidence="5">
    <name type="scientific">Clastoptera arizonana</name>
    <name type="common">Arizona spittle bug</name>
    <dbReference type="NCBI Taxonomy" id="38151"/>
    <lineage>
        <taxon>Eukaryota</taxon>
        <taxon>Metazoa</taxon>
        <taxon>Ecdysozoa</taxon>
        <taxon>Arthropoda</taxon>
        <taxon>Hexapoda</taxon>
        <taxon>Insecta</taxon>
        <taxon>Pterygota</taxon>
        <taxon>Neoptera</taxon>
        <taxon>Paraneoptera</taxon>
        <taxon>Hemiptera</taxon>
        <taxon>Auchenorrhyncha</taxon>
        <taxon>Cercopoidea</taxon>
        <taxon>Clastopteridae</taxon>
        <taxon>Clastoptera</taxon>
    </lineage>
</organism>
<dbReference type="InterPro" id="IPR051217">
    <property type="entry name" value="Insect_Cuticle_Struc_Prot"/>
</dbReference>
<accession>A0A1B6ECC1</accession>
<keyword evidence="1 2" id="KW-0193">Cuticle</keyword>
<feature type="compositionally biased region" description="Basic and acidic residues" evidence="3">
    <location>
        <begin position="88"/>
        <end position="106"/>
    </location>
</feature>
<dbReference type="PROSITE" id="PS51155">
    <property type="entry name" value="CHIT_BIND_RR_2"/>
    <property type="match status" value="1"/>
</dbReference>